<accession>A0AAD5SU32</accession>
<gene>
    <name evidence="6" type="ORF">HK100_005289</name>
</gene>
<comment type="caution">
    <text evidence="6">The sequence shown here is derived from an EMBL/GenBank/DDBJ whole genome shotgun (WGS) entry which is preliminary data.</text>
</comment>
<dbReference type="InterPro" id="IPR000626">
    <property type="entry name" value="Ubiquitin-like_dom"/>
</dbReference>
<dbReference type="GO" id="GO:0005634">
    <property type="term" value="C:nucleus"/>
    <property type="evidence" value="ECO:0007669"/>
    <property type="project" value="TreeGrafter"/>
</dbReference>
<keyword evidence="2" id="KW-0963">Cytoplasm</keyword>
<dbReference type="PANTHER" id="PTHR18916">
    <property type="entry name" value="DYNACTIN 1-RELATED MICROTUBULE-BINDING"/>
    <property type="match status" value="1"/>
</dbReference>
<evidence type="ECO:0000256" key="2">
    <source>
        <dbReference type="ARBA" id="ARBA00022490"/>
    </source>
</evidence>
<comment type="subcellular location">
    <subcellularLocation>
        <location evidence="1">Cytoplasm</location>
    </subcellularLocation>
</comment>
<dbReference type="GO" id="GO:0051010">
    <property type="term" value="F:microtubule plus-end binding"/>
    <property type="evidence" value="ECO:0007669"/>
    <property type="project" value="TreeGrafter"/>
</dbReference>
<dbReference type="GO" id="GO:0035371">
    <property type="term" value="C:microtubule plus-end"/>
    <property type="evidence" value="ECO:0007669"/>
    <property type="project" value="TreeGrafter"/>
</dbReference>
<dbReference type="SMART" id="SM01052">
    <property type="entry name" value="CAP_GLY"/>
    <property type="match status" value="1"/>
</dbReference>
<dbReference type="Pfam" id="PF14560">
    <property type="entry name" value="Ubiquitin_2"/>
    <property type="match status" value="1"/>
</dbReference>
<evidence type="ECO:0000256" key="3">
    <source>
        <dbReference type="ARBA" id="ARBA00023186"/>
    </source>
</evidence>
<evidence type="ECO:0000256" key="4">
    <source>
        <dbReference type="ARBA" id="ARBA00025779"/>
    </source>
</evidence>
<evidence type="ECO:0000313" key="7">
    <source>
        <dbReference type="Proteomes" id="UP001211907"/>
    </source>
</evidence>
<evidence type="ECO:0000313" key="6">
    <source>
        <dbReference type="EMBL" id="KAJ3097669.1"/>
    </source>
</evidence>
<protein>
    <recommendedName>
        <fullName evidence="5">CAP-Gly domain-containing protein</fullName>
    </recommendedName>
</protein>
<reference evidence="6" key="1">
    <citation type="submission" date="2020-05" db="EMBL/GenBank/DDBJ databases">
        <title>Phylogenomic resolution of chytrid fungi.</title>
        <authorList>
            <person name="Stajich J.E."/>
            <person name="Amses K."/>
            <person name="Simmons R."/>
            <person name="Seto K."/>
            <person name="Myers J."/>
            <person name="Bonds A."/>
            <person name="Quandt C.A."/>
            <person name="Barry K."/>
            <person name="Liu P."/>
            <person name="Grigoriev I."/>
            <person name="Longcore J.E."/>
            <person name="James T.Y."/>
        </authorList>
    </citation>
    <scope>NUCLEOTIDE SEQUENCE</scope>
    <source>
        <strain evidence="6">JEL0513</strain>
    </source>
</reference>
<sequence>MKITLFSKADTPLCIIDDDTKMLGFYPVEDYLRIHVADTNPNRVKGAFTDVSQVKKFEISDEEYSKRNDSVRAFKQRMKLGRFADPDLVVAAAIDNEEFQEAASKIKIGDRCQVIAALAEDGGGNGSGGLAKRGVVKYVGLTKFKPGYWIGVEYDEPLGKHDGSVNGEKYFEAKPKHGAFARPNRVEVGDFPEEDFDLDDDEI</sequence>
<keyword evidence="3" id="KW-0143">Chaperone</keyword>
<dbReference type="InterPro" id="IPR000938">
    <property type="entry name" value="CAP-Gly_domain"/>
</dbReference>
<dbReference type="GO" id="GO:0005829">
    <property type="term" value="C:cytosol"/>
    <property type="evidence" value="ECO:0007669"/>
    <property type="project" value="UniProtKB-ARBA"/>
</dbReference>
<evidence type="ECO:0000259" key="5">
    <source>
        <dbReference type="PROSITE" id="PS50245"/>
    </source>
</evidence>
<dbReference type="Pfam" id="PF01302">
    <property type="entry name" value="CAP_GLY"/>
    <property type="match status" value="1"/>
</dbReference>
<dbReference type="PROSITE" id="PS00845">
    <property type="entry name" value="CAP_GLY_1"/>
    <property type="match status" value="1"/>
</dbReference>
<dbReference type="EMBL" id="JADGJH010002487">
    <property type="protein sequence ID" value="KAJ3097669.1"/>
    <property type="molecule type" value="Genomic_DNA"/>
</dbReference>
<organism evidence="6 7">
    <name type="scientific">Physocladia obscura</name>
    <dbReference type="NCBI Taxonomy" id="109957"/>
    <lineage>
        <taxon>Eukaryota</taxon>
        <taxon>Fungi</taxon>
        <taxon>Fungi incertae sedis</taxon>
        <taxon>Chytridiomycota</taxon>
        <taxon>Chytridiomycota incertae sedis</taxon>
        <taxon>Chytridiomycetes</taxon>
        <taxon>Chytridiales</taxon>
        <taxon>Chytriomycetaceae</taxon>
        <taxon>Physocladia</taxon>
    </lineage>
</organism>
<dbReference type="PANTHER" id="PTHR18916:SF85">
    <property type="entry name" value="TUBULIN-FOLDING COFACTOR B"/>
    <property type="match status" value="1"/>
</dbReference>
<dbReference type="Gene3D" id="3.10.20.90">
    <property type="entry name" value="Phosphatidylinositol 3-kinase Catalytic Subunit, Chain A, domain 1"/>
    <property type="match status" value="1"/>
</dbReference>
<dbReference type="SUPFAM" id="SSF74924">
    <property type="entry name" value="Cap-Gly domain"/>
    <property type="match status" value="1"/>
</dbReference>
<feature type="domain" description="CAP-Gly" evidence="5">
    <location>
        <begin position="140"/>
        <end position="182"/>
    </location>
</feature>
<keyword evidence="7" id="KW-1185">Reference proteome</keyword>
<dbReference type="PROSITE" id="PS50245">
    <property type="entry name" value="CAP_GLY_2"/>
    <property type="match status" value="1"/>
</dbReference>
<dbReference type="GO" id="GO:0005938">
    <property type="term" value="C:cell cortex"/>
    <property type="evidence" value="ECO:0007669"/>
    <property type="project" value="TreeGrafter"/>
</dbReference>
<dbReference type="AlphaFoldDB" id="A0AAD5SU32"/>
<proteinExistence type="inferred from homology"/>
<name>A0AAD5SU32_9FUNG</name>
<dbReference type="FunFam" id="2.30.30.190:FF:000013">
    <property type="entry name" value="Tubulin-folding cofactor B"/>
    <property type="match status" value="1"/>
</dbReference>
<dbReference type="InterPro" id="IPR036859">
    <property type="entry name" value="CAP-Gly_dom_sf"/>
</dbReference>
<dbReference type="InterPro" id="IPR029071">
    <property type="entry name" value="Ubiquitin-like_domsf"/>
</dbReference>
<evidence type="ECO:0000256" key="1">
    <source>
        <dbReference type="ARBA" id="ARBA00004496"/>
    </source>
</evidence>
<dbReference type="GO" id="GO:0031122">
    <property type="term" value="P:cytoplasmic microtubule organization"/>
    <property type="evidence" value="ECO:0007669"/>
    <property type="project" value="TreeGrafter"/>
</dbReference>
<dbReference type="Gene3D" id="2.30.30.190">
    <property type="entry name" value="CAP Gly-rich-like domain"/>
    <property type="match status" value="1"/>
</dbReference>
<comment type="similarity">
    <text evidence="4">Belongs to the TBCB family.</text>
</comment>
<dbReference type="Proteomes" id="UP001211907">
    <property type="component" value="Unassembled WGS sequence"/>
</dbReference>
<dbReference type="SUPFAM" id="SSF54236">
    <property type="entry name" value="Ubiquitin-like"/>
    <property type="match status" value="1"/>
</dbReference>